<organism evidence="3 4">
    <name type="scientific">Arthrobacter mangrovi</name>
    <dbReference type="NCBI Taxonomy" id="2966350"/>
    <lineage>
        <taxon>Bacteria</taxon>
        <taxon>Bacillati</taxon>
        <taxon>Actinomycetota</taxon>
        <taxon>Actinomycetes</taxon>
        <taxon>Micrococcales</taxon>
        <taxon>Micrococcaceae</taxon>
        <taxon>Arthrobacter</taxon>
    </lineage>
</organism>
<feature type="compositionally biased region" description="Basic and acidic residues" evidence="1">
    <location>
        <begin position="196"/>
        <end position="206"/>
    </location>
</feature>
<dbReference type="InterPro" id="IPR005031">
    <property type="entry name" value="COQ10_START"/>
</dbReference>
<feature type="region of interest" description="Disordered" evidence="1">
    <location>
        <begin position="161"/>
        <end position="227"/>
    </location>
</feature>
<dbReference type="Gene3D" id="3.30.530.20">
    <property type="match status" value="1"/>
</dbReference>
<name>A0ABQ5MRV1_9MICC</name>
<comment type="caution">
    <text evidence="3">The sequence shown here is derived from an EMBL/GenBank/DDBJ whole genome shotgun (WGS) entry which is preliminary data.</text>
</comment>
<reference evidence="3 4" key="1">
    <citation type="journal article" date="2023" name="Int. J. Syst. Evol. Microbiol.">
        <title>Arthrobacter mangrovi sp. nov., an actinobacterium isolated from the rhizosphere of a mangrove.</title>
        <authorList>
            <person name="Hamada M."/>
            <person name="Saitou S."/>
            <person name="Enomoto N."/>
            <person name="Nanri K."/>
            <person name="Hidaka K."/>
            <person name="Miura T."/>
            <person name="Tamura T."/>
        </authorList>
    </citation>
    <scope>NUCLEOTIDE SEQUENCE [LARGE SCALE GENOMIC DNA]</scope>
    <source>
        <strain evidence="3 4">NBRC 112813</strain>
    </source>
</reference>
<dbReference type="Pfam" id="PF03364">
    <property type="entry name" value="Polyketide_cyc"/>
    <property type="match status" value="1"/>
</dbReference>
<dbReference type="SUPFAM" id="SSF55961">
    <property type="entry name" value="Bet v1-like"/>
    <property type="match status" value="1"/>
</dbReference>
<dbReference type="PANTHER" id="PTHR33824:SF7">
    <property type="entry name" value="POLYKETIDE CYCLASE_DEHYDRASE AND LIPID TRANSPORT SUPERFAMILY PROTEIN"/>
    <property type="match status" value="1"/>
</dbReference>
<dbReference type="EMBL" id="BRVS01000004">
    <property type="protein sequence ID" value="GLB66699.1"/>
    <property type="molecule type" value="Genomic_DNA"/>
</dbReference>
<dbReference type="CDD" id="cd07817">
    <property type="entry name" value="SRPBCC_8"/>
    <property type="match status" value="1"/>
</dbReference>
<dbReference type="InterPro" id="IPR023393">
    <property type="entry name" value="START-like_dom_sf"/>
</dbReference>
<protein>
    <recommendedName>
        <fullName evidence="2">Coenzyme Q-binding protein COQ10 START domain-containing protein</fullName>
    </recommendedName>
</protein>
<evidence type="ECO:0000259" key="2">
    <source>
        <dbReference type="Pfam" id="PF03364"/>
    </source>
</evidence>
<dbReference type="RefSeq" id="WP_264794841.1">
    <property type="nucleotide sequence ID" value="NZ_BRVS01000004.1"/>
</dbReference>
<keyword evidence="4" id="KW-1185">Reference proteome</keyword>
<accession>A0ABQ5MRV1</accession>
<evidence type="ECO:0000256" key="1">
    <source>
        <dbReference type="SAM" id="MobiDB-lite"/>
    </source>
</evidence>
<feature type="domain" description="Coenzyme Q-binding protein COQ10 START" evidence="2">
    <location>
        <begin position="14"/>
        <end position="80"/>
    </location>
</feature>
<gene>
    <name evidence="3" type="ORF">AHIS1636_11380</name>
</gene>
<dbReference type="Proteomes" id="UP001209654">
    <property type="component" value="Unassembled WGS sequence"/>
</dbReference>
<evidence type="ECO:0000313" key="4">
    <source>
        <dbReference type="Proteomes" id="UP001209654"/>
    </source>
</evidence>
<proteinExistence type="predicted"/>
<dbReference type="PANTHER" id="PTHR33824">
    <property type="entry name" value="POLYKETIDE CYCLASE/DEHYDRASE AND LIPID TRANSPORT SUPERFAMILY PROTEIN"/>
    <property type="match status" value="1"/>
</dbReference>
<sequence>MARIEETIDVTLGADDAYGQWMHFEAFSLFMRSVERVIRTGDGAHHWVVKIAGRRREFDTRITSDDPGKRVAWEGTGDMPHSGVMVFTPIDNGNTRMSASIDWQPGSVVQKAGHRMGSDHREVRNELWRFKNFAESGGTLTHHGVPEHGLGSHDYFGGTAGGGFPPGVTELPDIPMQDPAAAKDQPGGHGEMGEATPRHRAADAARARGAGSVPEAAGEPEGGATGR</sequence>
<feature type="compositionally biased region" description="Low complexity" evidence="1">
    <location>
        <begin position="207"/>
        <end position="219"/>
    </location>
</feature>
<evidence type="ECO:0000313" key="3">
    <source>
        <dbReference type="EMBL" id="GLB66699.1"/>
    </source>
</evidence>
<dbReference type="InterPro" id="IPR047137">
    <property type="entry name" value="ORF3"/>
</dbReference>